<proteinExistence type="predicted"/>
<dbReference type="Gene3D" id="3.40.50.1110">
    <property type="entry name" value="SGNH hydrolase"/>
    <property type="match status" value="1"/>
</dbReference>
<dbReference type="InterPro" id="IPR036514">
    <property type="entry name" value="SGNH_hydro_sf"/>
</dbReference>
<dbReference type="CDD" id="cd01832">
    <property type="entry name" value="SGNH_hydrolase_like_1"/>
    <property type="match status" value="1"/>
</dbReference>
<dbReference type="PANTHER" id="PTHR43784:SF2">
    <property type="entry name" value="GDSL-LIKE LIPASE_ACYLHYDROLASE, PUTATIVE (AFU_ORTHOLOGUE AFUA_2G00820)-RELATED"/>
    <property type="match status" value="1"/>
</dbReference>
<gene>
    <name evidence="2" type="ORF">IAA98_00385</name>
</gene>
<comment type="caution">
    <text evidence="2">The sequence shown here is derived from an EMBL/GenBank/DDBJ whole genome shotgun (WGS) entry which is preliminary data.</text>
</comment>
<keyword evidence="2" id="KW-0378">Hydrolase</keyword>
<dbReference type="Proteomes" id="UP000886842">
    <property type="component" value="Unassembled WGS sequence"/>
</dbReference>
<dbReference type="InterPro" id="IPR013830">
    <property type="entry name" value="SGNH_hydro"/>
</dbReference>
<dbReference type="Pfam" id="PF13472">
    <property type="entry name" value="Lipase_GDSL_2"/>
    <property type="match status" value="1"/>
</dbReference>
<dbReference type="PANTHER" id="PTHR43784">
    <property type="entry name" value="GDSL-LIKE LIPASE/ACYLHYDROLASE, PUTATIVE (AFU_ORTHOLOGUE AFUA_2G00820)-RELATED"/>
    <property type="match status" value="1"/>
</dbReference>
<protein>
    <submittedName>
        <fullName evidence="2">SGNH/GDSL hydrolase family protein</fullName>
    </submittedName>
</protein>
<dbReference type="AlphaFoldDB" id="A0A9D1GV97"/>
<evidence type="ECO:0000313" key="2">
    <source>
        <dbReference type="EMBL" id="HIT74024.1"/>
    </source>
</evidence>
<accession>A0A9D1GV97</accession>
<dbReference type="GO" id="GO:0016787">
    <property type="term" value="F:hydrolase activity"/>
    <property type="evidence" value="ECO:0007669"/>
    <property type="project" value="UniProtKB-KW"/>
</dbReference>
<evidence type="ECO:0000313" key="3">
    <source>
        <dbReference type="Proteomes" id="UP000886842"/>
    </source>
</evidence>
<name>A0A9D1GV97_9ACTN</name>
<organism evidence="2 3">
    <name type="scientific">Candidatus Avipropionibacterium avicola</name>
    <dbReference type="NCBI Taxonomy" id="2840701"/>
    <lineage>
        <taxon>Bacteria</taxon>
        <taxon>Bacillati</taxon>
        <taxon>Actinomycetota</taxon>
        <taxon>Actinomycetes</taxon>
        <taxon>Propionibacteriales</taxon>
        <taxon>Propionibacteriaceae</taxon>
        <taxon>Propionibacteriaceae incertae sedis</taxon>
        <taxon>Candidatus Avipropionibacterium</taxon>
    </lineage>
</organism>
<reference evidence="2" key="1">
    <citation type="submission" date="2020-10" db="EMBL/GenBank/DDBJ databases">
        <authorList>
            <person name="Gilroy R."/>
        </authorList>
    </citation>
    <scope>NUCLEOTIDE SEQUENCE</scope>
    <source>
        <strain evidence="2">ChiGjej1B1-24693</strain>
    </source>
</reference>
<dbReference type="EMBL" id="DVLP01000013">
    <property type="protein sequence ID" value="HIT74024.1"/>
    <property type="molecule type" value="Genomic_DNA"/>
</dbReference>
<reference evidence="2" key="2">
    <citation type="journal article" date="2021" name="PeerJ">
        <title>Extensive microbial diversity within the chicken gut microbiome revealed by metagenomics and culture.</title>
        <authorList>
            <person name="Gilroy R."/>
            <person name="Ravi A."/>
            <person name="Getino M."/>
            <person name="Pursley I."/>
            <person name="Horton D.L."/>
            <person name="Alikhan N.F."/>
            <person name="Baker D."/>
            <person name="Gharbi K."/>
            <person name="Hall N."/>
            <person name="Watson M."/>
            <person name="Adriaenssens E.M."/>
            <person name="Foster-Nyarko E."/>
            <person name="Jarju S."/>
            <person name="Secka A."/>
            <person name="Antonio M."/>
            <person name="Oren A."/>
            <person name="Chaudhuri R.R."/>
            <person name="La Ragione R."/>
            <person name="Hildebrand F."/>
            <person name="Pallen M.J."/>
        </authorList>
    </citation>
    <scope>NUCLEOTIDE SEQUENCE</scope>
    <source>
        <strain evidence="2">ChiGjej1B1-24693</strain>
    </source>
</reference>
<feature type="domain" description="SGNH hydrolase-type esterase" evidence="1">
    <location>
        <begin position="12"/>
        <end position="192"/>
    </location>
</feature>
<dbReference type="SUPFAM" id="SSF52266">
    <property type="entry name" value="SGNH hydrolase"/>
    <property type="match status" value="1"/>
</dbReference>
<evidence type="ECO:0000259" key="1">
    <source>
        <dbReference type="Pfam" id="PF13472"/>
    </source>
</evidence>
<sequence length="311" mass="34686">MVDVDTFHRYVAIGDSATEGLEDLDPRGGYRGWADRLAMILSAHAQAEGATDPVLYANLALRGQIVSEVRTLQFDQALAMAPDLLTITGGVNDCLGLNPDFDAIRQHLAVMFSEARGAGMTVMTLGMPDPTTINPLGGRLARDRILRLNQVLRTECERYEVLLLDLEQFPVAADPRLWFEDRLHGNALGHERVARGMAWLLGLPGFDDWAEPLPDDLDEDIARERAEHTGDLPAPAPGPFPLHSERLGHLALEAQEWRERVAGDWEWARRHFGPWLSRGIRGIRHDQGLVAKRPELTPVELADEFSERDES</sequence>
<dbReference type="InterPro" id="IPR053140">
    <property type="entry name" value="GDSL_Rv0518-like"/>
</dbReference>